<dbReference type="EMBL" id="JBHRSW010000005">
    <property type="protein sequence ID" value="MFC3120641.1"/>
    <property type="molecule type" value="Genomic_DNA"/>
</dbReference>
<dbReference type="Proteomes" id="UP001595478">
    <property type="component" value="Unassembled WGS sequence"/>
</dbReference>
<reference evidence="9" key="1">
    <citation type="journal article" date="2019" name="Int. J. Syst. Evol. Microbiol.">
        <title>The Global Catalogue of Microorganisms (GCM) 10K type strain sequencing project: providing services to taxonomists for standard genome sequencing and annotation.</title>
        <authorList>
            <consortium name="The Broad Institute Genomics Platform"/>
            <consortium name="The Broad Institute Genome Sequencing Center for Infectious Disease"/>
            <person name="Wu L."/>
            <person name="Ma J."/>
        </authorList>
    </citation>
    <scope>NUCLEOTIDE SEQUENCE [LARGE SCALE GENOMIC DNA]</scope>
    <source>
        <strain evidence="9">KCTC 52473</strain>
    </source>
</reference>
<gene>
    <name evidence="8" type="ORF">ACFOHL_03335</name>
</gene>
<dbReference type="InterPro" id="IPR051395">
    <property type="entry name" value="Cytochrome_c_Peroxidase/MauG"/>
</dbReference>
<dbReference type="RefSeq" id="WP_376918958.1">
    <property type="nucleotide sequence ID" value="NZ_JBHRSW010000005.1"/>
</dbReference>
<comment type="caution">
    <text evidence="8">The sequence shown here is derived from an EMBL/GenBank/DDBJ whole genome shotgun (WGS) entry which is preliminary data.</text>
</comment>
<dbReference type="InterPro" id="IPR009056">
    <property type="entry name" value="Cyt_c-like_dom"/>
</dbReference>
<sequence>MSETAKQGFRLFTGKAKCINCHTGWNFTDQAFHDIGLPGSDLGRGALTQNEQDNFAFKTPSLRNIAQRAPYMHDGRFNTLRDAIVSYISGAKNDRPSLSPEMQVIALSSEEIEAIERFLESLTSEDKEITLPLLPF</sequence>
<accession>A0ABV7FQB5</accession>
<evidence type="ECO:0000256" key="5">
    <source>
        <dbReference type="ARBA" id="ARBA00023004"/>
    </source>
</evidence>
<dbReference type="PROSITE" id="PS51007">
    <property type="entry name" value="CYTC"/>
    <property type="match status" value="1"/>
</dbReference>
<evidence type="ECO:0000313" key="9">
    <source>
        <dbReference type="Proteomes" id="UP001595478"/>
    </source>
</evidence>
<dbReference type="Pfam" id="PF00034">
    <property type="entry name" value="Cytochrom_C"/>
    <property type="match status" value="1"/>
</dbReference>
<organism evidence="8 9">
    <name type="scientific">Agaribacter flavus</name>
    <dbReference type="NCBI Taxonomy" id="1902781"/>
    <lineage>
        <taxon>Bacteria</taxon>
        <taxon>Pseudomonadati</taxon>
        <taxon>Pseudomonadota</taxon>
        <taxon>Gammaproteobacteria</taxon>
        <taxon>Alteromonadales</taxon>
        <taxon>Alteromonadaceae</taxon>
        <taxon>Agaribacter</taxon>
    </lineage>
</organism>
<evidence type="ECO:0000313" key="8">
    <source>
        <dbReference type="EMBL" id="MFC3120641.1"/>
    </source>
</evidence>
<feature type="domain" description="Cytochrome c" evidence="7">
    <location>
        <begin position="3"/>
        <end position="123"/>
    </location>
</feature>
<dbReference type="PANTHER" id="PTHR30600:SF10">
    <property type="entry name" value="BLL6722 PROTEIN"/>
    <property type="match status" value="1"/>
</dbReference>
<dbReference type="GO" id="GO:0004601">
    <property type="term" value="F:peroxidase activity"/>
    <property type="evidence" value="ECO:0007669"/>
    <property type="project" value="UniProtKB-KW"/>
</dbReference>
<evidence type="ECO:0000256" key="4">
    <source>
        <dbReference type="ARBA" id="ARBA00023002"/>
    </source>
</evidence>
<evidence type="ECO:0000256" key="6">
    <source>
        <dbReference type="PROSITE-ProRule" id="PRU00433"/>
    </source>
</evidence>
<evidence type="ECO:0000256" key="2">
    <source>
        <dbReference type="ARBA" id="ARBA00022723"/>
    </source>
</evidence>
<name>A0ABV7FQB5_9ALTE</name>
<keyword evidence="2 6" id="KW-0479">Metal-binding</keyword>
<keyword evidence="4" id="KW-0560">Oxidoreductase</keyword>
<protein>
    <submittedName>
        <fullName evidence="8">Cytochrome-c peroxidase</fullName>
    </submittedName>
</protein>
<dbReference type="PANTHER" id="PTHR30600">
    <property type="entry name" value="CYTOCHROME C PEROXIDASE-RELATED"/>
    <property type="match status" value="1"/>
</dbReference>
<dbReference type="SUPFAM" id="SSF46626">
    <property type="entry name" value="Cytochrome c"/>
    <property type="match status" value="1"/>
</dbReference>
<proteinExistence type="predicted"/>
<evidence type="ECO:0000256" key="3">
    <source>
        <dbReference type="ARBA" id="ARBA00022729"/>
    </source>
</evidence>
<keyword evidence="5 6" id="KW-0408">Iron</keyword>
<keyword evidence="8" id="KW-0575">Peroxidase</keyword>
<keyword evidence="3" id="KW-0732">Signal</keyword>
<dbReference type="InterPro" id="IPR036909">
    <property type="entry name" value="Cyt_c-like_dom_sf"/>
</dbReference>
<evidence type="ECO:0000256" key="1">
    <source>
        <dbReference type="ARBA" id="ARBA00022617"/>
    </source>
</evidence>
<dbReference type="Gene3D" id="1.10.760.10">
    <property type="entry name" value="Cytochrome c-like domain"/>
    <property type="match status" value="1"/>
</dbReference>
<evidence type="ECO:0000259" key="7">
    <source>
        <dbReference type="PROSITE" id="PS51007"/>
    </source>
</evidence>
<keyword evidence="9" id="KW-1185">Reference proteome</keyword>
<keyword evidence="1 6" id="KW-0349">Heme</keyword>